<feature type="domain" description="Ig-like" evidence="7">
    <location>
        <begin position="331"/>
        <end position="414"/>
    </location>
</feature>
<dbReference type="Pfam" id="PF13895">
    <property type="entry name" value="Ig_2"/>
    <property type="match status" value="1"/>
</dbReference>
<feature type="domain" description="Ig-like" evidence="7">
    <location>
        <begin position="693"/>
        <end position="777"/>
    </location>
</feature>
<feature type="domain" description="Ig-like" evidence="7">
    <location>
        <begin position="145"/>
        <end position="232"/>
    </location>
</feature>
<dbReference type="GO" id="GO:0007166">
    <property type="term" value="P:cell surface receptor signaling pathway"/>
    <property type="evidence" value="ECO:0007669"/>
    <property type="project" value="TreeGrafter"/>
</dbReference>
<feature type="domain" description="Ig-like" evidence="7">
    <location>
        <begin position="783"/>
        <end position="851"/>
    </location>
</feature>
<organism evidence="8 9">
    <name type="scientific">Dicentrarchus labrax</name>
    <name type="common">European seabass</name>
    <name type="synonym">Morone labrax</name>
    <dbReference type="NCBI Taxonomy" id="13489"/>
    <lineage>
        <taxon>Eukaryota</taxon>
        <taxon>Metazoa</taxon>
        <taxon>Chordata</taxon>
        <taxon>Craniata</taxon>
        <taxon>Vertebrata</taxon>
        <taxon>Euteleostomi</taxon>
        <taxon>Actinopterygii</taxon>
        <taxon>Neopterygii</taxon>
        <taxon>Teleostei</taxon>
        <taxon>Neoteleostei</taxon>
        <taxon>Acanthomorphata</taxon>
        <taxon>Eupercaria</taxon>
        <taxon>Moronidae</taxon>
        <taxon>Dicentrarchus</taxon>
    </lineage>
</organism>
<dbReference type="SUPFAM" id="SSF48726">
    <property type="entry name" value="Immunoglobulin"/>
    <property type="match status" value="13"/>
</dbReference>
<reference evidence="8" key="1">
    <citation type="submission" date="2025-08" db="UniProtKB">
        <authorList>
            <consortium name="Ensembl"/>
        </authorList>
    </citation>
    <scope>IDENTIFICATION</scope>
</reference>
<evidence type="ECO:0000313" key="9">
    <source>
        <dbReference type="Proteomes" id="UP000694389"/>
    </source>
</evidence>
<dbReference type="InterPro" id="IPR003598">
    <property type="entry name" value="Ig_sub2"/>
</dbReference>
<keyword evidence="5" id="KW-0472">Membrane</keyword>
<dbReference type="InterPro" id="IPR013151">
    <property type="entry name" value="Immunoglobulin_dom"/>
</dbReference>
<feature type="domain" description="Ig-like" evidence="7">
    <location>
        <begin position="966"/>
        <end position="1033"/>
    </location>
</feature>
<dbReference type="InterPro" id="IPR036179">
    <property type="entry name" value="Ig-like_dom_sf"/>
</dbReference>
<feature type="domain" description="Ig-like" evidence="7">
    <location>
        <begin position="1308"/>
        <end position="1389"/>
    </location>
</feature>
<dbReference type="PROSITE" id="PS50835">
    <property type="entry name" value="IG_LIKE"/>
    <property type="match status" value="10"/>
</dbReference>
<name>A0A8P4KBE8_DICLA</name>
<keyword evidence="5" id="KW-1133">Transmembrane helix</keyword>
<feature type="chain" id="PRO_5035855315" description="Ig-like domain-containing protein" evidence="6">
    <location>
        <begin position="25"/>
        <end position="1433"/>
    </location>
</feature>
<dbReference type="GO" id="GO:0006955">
    <property type="term" value="P:immune response"/>
    <property type="evidence" value="ECO:0007669"/>
    <property type="project" value="TreeGrafter"/>
</dbReference>
<dbReference type="InterPro" id="IPR007110">
    <property type="entry name" value="Ig-like_dom"/>
</dbReference>
<protein>
    <recommendedName>
        <fullName evidence="7">Ig-like domain-containing protein</fullName>
    </recommendedName>
</protein>
<feature type="domain" description="Ig-like" evidence="7">
    <location>
        <begin position="1059"/>
        <end position="1144"/>
    </location>
</feature>
<dbReference type="GO" id="GO:0004888">
    <property type="term" value="F:transmembrane signaling receptor activity"/>
    <property type="evidence" value="ECO:0007669"/>
    <property type="project" value="TreeGrafter"/>
</dbReference>
<evidence type="ECO:0000313" key="8">
    <source>
        <dbReference type="Ensembl" id="ENSDLAP00005066307.1"/>
    </source>
</evidence>
<reference evidence="8" key="2">
    <citation type="submission" date="2025-09" db="UniProtKB">
        <authorList>
            <consortium name="Ensembl"/>
        </authorList>
    </citation>
    <scope>IDENTIFICATION</scope>
</reference>
<keyword evidence="1 6" id="KW-0732">Signal</keyword>
<keyword evidence="2" id="KW-1015">Disulfide bond</keyword>
<dbReference type="Pfam" id="PF13927">
    <property type="entry name" value="Ig_3"/>
    <property type="match status" value="6"/>
</dbReference>
<feature type="signal peptide" evidence="6">
    <location>
        <begin position="1"/>
        <end position="24"/>
    </location>
</feature>
<evidence type="ECO:0000256" key="3">
    <source>
        <dbReference type="ARBA" id="ARBA00023319"/>
    </source>
</evidence>
<feature type="domain" description="Ig-like" evidence="7">
    <location>
        <begin position="69"/>
        <end position="143"/>
    </location>
</feature>
<dbReference type="SMART" id="SM00408">
    <property type="entry name" value="IGc2"/>
    <property type="match status" value="12"/>
</dbReference>
<evidence type="ECO:0000256" key="5">
    <source>
        <dbReference type="SAM" id="Phobius"/>
    </source>
</evidence>
<evidence type="ECO:0000256" key="4">
    <source>
        <dbReference type="SAM" id="MobiDB-lite"/>
    </source>
</evidence>
<dbReference type="GO" id="GO:0009897">
    <property type="term" value="C:external side of plasma membrane"/>
    <property type="evidence" value="ECO:0007669"/>
    <property type="project" value="TreeGrafter"/>
</dbReference>
<evidence type="ECO:0000256" key="2">
    <source>
        <dbReference type="ARBA" id="ARBA00023157"/>
    </source>
</evidence>
<feature type="region of interest" description="Disordered" evidence="4">
    <location>
        <begin position="184"/>
        <end position="215"/>
    </location>
</feature>
<dbReference type="InterPro" id="IPR050488">
    <property type="entry name" value="Ig_Fc_receptor"/>
</dbReference>
<feature type="compositionally biased region" description="Polar residues" evidence="4">
    <location>
        <begin position="184"/>
        <end position="206"/>
    </location>
</feature>
<evidence type="ECO:0000256" key="1">
    <source>
        <dbReference type="ARBA" id="ARBA00022729"/>
    </source>
</evidence>
<keyword evidence="3" id="KW-0393">Immunoglobulin domain</keyword>
<evidence type="ECO:0000259" key="7">
    <source>
        <dbReference type="PROSITE" id="PS50835"/>
    </source>
</evidence>
<accession>A0A8P4KBE8</accession>
<dbReference type="InterPro" id="IPR003599">
    <property type="entry name" value="Ig_sub"/>
</dbReference>
<dbReference type="PANTHER" id="PTHR11481">
    <property type="entry name" value="IMMUNOGLOBULIN FC RECEPTOR"/>
    <property type="match status" value="1"/>
</dbReference>
<feature type="domain" description="Ig-like" evidence="7">
    <location>
        <begin position="513"/>
        <end position="595"/>
    </location>
</feature>
<feature type="domain" description="Ig-like" evidence="7">
    <location>
        <begin position="877"/>
        <end position="960"/>
    </location>
</feature>
<dbReference type="Proteomes" id="UP000694389">
    <property type="component" value="Unassembled WGS sequence"/>
</dbReference>
<dbReference type="Gene3D" id="2.60.40.10">
    <property type="entry name" value="Immunoglobulins"/>
    <property type="match status" value="14"/>
</dbReference>
<feature type="transmembrane region" description="Helical" evidence="5">
    <location>
        <begin position="1396"/>
        <end position="1419"/>
    </location>
</feature>
<keyword evidence="9" id="KW-1185">Reference proteome</keyword>
<dbReference type="SMART" id="SM00409">
    <property type="entry name" value="IG"/>
    <property type="match status" value="13"/>
</dbReference>
<keyword evidence="5" id="KW-0812">Transmembrane</keyword>
<evidence type="ECO:0000256" key="6">
    <source>
        <dbReference type="SAM" id="SignalP"/>
    </source>
</evidence>
<dbReference type="Pfam" id="PF00047">
    <property type="entry name" value="ig"/>
    <property type="match status" value="2"/>
</dbReference>
<dbReference type="GeneTree" id="ENSGT00940000162700"/>
<proteinExistence type="predicted"/>
<dbReference type="InterPro" id="IPR013783">
    <property type="entry name" value="Ig-like_fold"/>
</dbReference>
<sequence>MGHTLLCVLGLLLLNTFLCRHAEGQNNEDEITVHMGDVQTGQNNVSSDVGDGKKGGDAILEIPDFTLFEGDSVTLRCRHQGTPRNELKATFFKDGSSLQMATNHQSVGTEAMTIYPVSVSDGGAYKCQFDDGAESEPRQLKVEVPNRAILTLEPNWPQIFSGETITLRCEIQGGGDTQWTYEWEPTSSNTQSPTHSESRIISATESHSGDYRCKGRKDSYSSTEWSDYIKLTTSPQRPKAQLRADDTDIPVGGSVTLTCSVNPSSSGWKYFLYRVETTPEPLTTPDGVFLSTGQIRVSQGGLYWCRGGRGDTLYYTEYSDPIRIIKIFAKPVVTLQPNWSEIYDGEKITLRCEIMNRGNTQWTYEWIIPKSNTPLTNNEYSISRAQLSDSGDYSCKGRRDSYSSTDWSDAIRLTVSSQRPKAQLRADGTDIPVGGSVTLTCSVNPSSSGWKYFLYRVETTPEPLTTPDVVFLSTGQIRVSQGGLYWCRGGRGDTVYYTEYSDSISIYRIIEKPVVTLQPNWPEIYYGEKITLRCEIKDRGNTQWTYEWKTPKSNTRQTNNEYSISRAQLSDSGDYRCKGRDSYSSTDWSDYIRLTVSSQTPKAQLRADDTDIPVGGSVILTCSVNPSSGWKYFLYRGETTPEPLTTPDGIFLSNGQIRVSQGGLYRCRGGRGDSVYYTEYSDPISVNKILAKKSVVTLQPNWSEIYDGEKITLRCEIMNSGNTQWTFEWKIPKSNTHLTNNEYSINSAEWSHSGDYRCKGRRDSYYSTDWSDAITLTVTSRRPKAQLRADGTDIPVGGSVTLTCSVNLSSSGWKYFWYRGEKYSRPIATQNVSPLSTGQIRVSQGGLYWCRGGRGDPVYPTDYSDSISINNDVANKAVVTLQPNWSEIYSGEKITLRCEIKDGGDTEWTYEWKTTSSRKPSNQDEHTIWFATVSHSGEYSCKGRRDSYSSTDWSDAITLTVSSQTPKAELRADDTDIPVGGSVTLTCSVNPSSSGWKYFWYREKTSEPLTTPDVVFLSTGQISVSQGGLYWCRGGRGDPVYYTEYSDPISIYKTLANKAVVTLQPNWSEIYSGEKITLRCEIKDGGDTEWTYEWKTTSSRKPSNQNEHRIWFATVSHSGEYSCKGRMKHDQQSSTEWSDPIKLTVLDRWRFFWYKAVPDLSSNYYSSELLPGSSNGTEQDSYIVHGQTHTAGYKCRVGRGDPVYYTQDSKPKFVWSGDLHPSASLTVSPDRVQHFTSDSVSVNCEGNSTEWRVRTFKENSYWSYCSSWGTMNGSTCNIDSYWQSDAVYWCESGSGEFSNAVNITIQKTDIILVSPVHPVNEGDSVSLSCRLRKQTFESNVFFYLNEKLIQNDTRRELNISAVSKSDEGFYKCQYSQRMSAQSWMSVNVSRPESSPFPLPLIVGLVCGIILIIILLLLLYRYRPSKGKNFFFFF</sequence>
<dbReference type="Ensembl" id="ENSDLAT00005067342.1">
    <property type="protein sequence ID" value="ENSDLAP00005066307.1"/>
    <property type="gene ID" value="ENSDLAG00005024644.2"/>
</dbReference>
<dbReference type="PANTHER" id="PTHR11481:SF64">
    <property type="entry name" value="FC RECEPTOR-LIKE PROTEIN 4"/>
    <property type="match status" value="1"/>
</dbReference>